<evidence type="ECO:0000256" key="1">
    <source>
        <dbReference type="ARBA" id="ARBA00022490"/>
    </source>
</evidence>
<dbReference type="Proteomes" id="UP000176253">
    <property type="component" value="Unassembled WGS sequence"/>
</dbReference>
<dbReference type="InterPro" id="IPR036554">
    <property type="entry name" value="GHMP_kinase_C_sf"/>
</dbReference>
<evidence type="ECO:0000256" key="3">
    <source>
        <dbReference type="ARBA" id="ARBA00022679"/>
    </source>
</evidence>
<dbReference type="SUPFAM" id="SSF54211">
    <property type="entry name" value="Ribosomal protein S5 domain 2-like"/>
    <property type="match status" value="1"/>
</dbReference>
<dbReference type="STRING" id="1798383.A3D78_07320"/>
<evidence type="ECO:0000313" key="12">
    <source>
        <dbReference type="Proteomes" id="UP000176253"/>
    </source>
</evidence>
<keyword evidence="2" id="KW-0444">Lipid biosynthesis</keyword>
<evidence type="ECO:0000256" key="6">
    <source>
        <dbReference type="ARBA" id="ARBA00022840"/>
    </source>
</evidence>
<dbReference type="Gene3D" id="3.30.70.890">
    <property type="entry name" value="GHMP kinase, C-terminal domain"/>
    <property type="match status" value="1"/>
</dbReference>
<keyword evidence="3" id="KW-0808">Transferase</keyword>
<accession>A0A1F5ZZN2</accession>
<dbReference type="InterPro" id="IPR006205">
    <property type="entry name" value="Mev_gal_kin"/>
</dbReference>
<evidence type="ECO:0000259" key="10">
    <source>
        <dbReference type="Pfam" id="PF00288"/>
    </source>
</evidence>
<dbReference type="GO" id="GO:0004496">
    <property type="term" value="F:mevalonate kinase activity"/>
    <property type="evidence" value="ECO:0007669"/>
    <property type="project" value="InterPro"/>
</dbReference>
<sequence length="313" mass="34930">MLVTVSTPGKIYLSGEHVVVYGKPALLSCINKRVFVTVEGNIDKLTISSLDNRYIREIISTLKNYYRLKKIPPVKITVDSELKPGYHLGSSAAVAVATLAGLLFYLKKIWNPEIVNKLAYKAEKFKHYNPSGADNSSVTYGGFVWYRKELEFLKSIWQIPLKLSPHLNNFYLIDTGPSHESTASLVKFVAARFNKNKKLFASLFNLNEIQTKNIAVALRTGRAPQLIEAIRSTEKTLEKIGVVSQKVLPFIRSVEKSGGAAKILGGGGRKEGVGYLLCFASPKNLLQQLAKRFNYHLEEIILGEEGLRLESKK</sequence>
<dbReference type="AlphaFoldDB" id="A0A1F5ZZN2"/>
<evidence type="ECO:0000256" key="8">
    <source>
        <dbReference type="ARBA" id="ARBA00023098"/>
    </source>
</evidence>
<evidence type="ECO:0000256" key="9">
    <source>
        <dbReference type="ARBA" id="ARBA00029438"/>
    </source>
</evidence>
<gene>
    <name evidence="11" type="ORF">A3D78_07320</name>
</gene>
<proteinExistence type="predicted"/>
<keyword evidence="4" id="KW-0547">Nucleotide-binding</keyword>
<dbReference type="UniPathway" id="UPA00057">
    <property type="reaction ID" value="UER00098"/>
</dbReference>
<keyword evidence="8" id="KW-0443">Lipid metabolism</keyword>
<keyword evidence="7" id="KW-0460">Magnesium</keyword>
<dbReference type="InterPro" id="IPR014721">
    <property type="entry name" value="Ribsml_uS5_D2-typ_fold_subgr"/>
</dbReference>
<dbReference type="GO" id="GO:0019287">
    <property type="term" value="P:isopentenyl diphosphate biosynthetic process, mevalonate pathway"/>
    <property type="evidence" value="ECO:0007669"/>
    <property type="project" value="UniProtKB-UniPathway"/>
</dbReference>
<organism evidence="11 12">
    <name type="scientific">Candidatus Gottesmanbacteria bacterium RIFCSPHIGHO2_02_FULL_39_14</name>
    <dbReference type="NCBI Taxonomy" id="1798383"/>
    <lineage>
        <taxon>Bacteria</taxon>
        <taxon>Candidatus Gottesmaniibacteriota</taxon>
    </lineage>
</organism>
<evidence type="ECO:0000256" key="7">
    <source>
        <dbReference type="ARBA" id="ARBA00022842"/>
    </source>
</evidence>
<dbReference type="PANTHER" id="PTHR43290:SF2">
    <property type="entry name" value="MEVALONATE KINASE"/>
    <property type="match status" value="1"/>
</dbReference>
<dbReference type="InterPro" id="IPR020568">
    <property type="entry name" value="Ribosomal_Su5_D2-typ_SF"/>
</dbReference>
<dbReference type="PRINTS" id="PR00959">
    <property type="entry name" value="MEVGALKINASE"/>
</dbReference>
<feature type="domain" description="GHMP kinase N-terminal" evidence="10">
    <location>
        <begin position="54"/>
        <end position="142"/>
    </location>
</feature>
<dbReference type="SUPFAM" id="SSF55060">
    <property type="entry name" value="GHMP Kinase, C-terminal domain"/>
    <property type="match status" value="1"/>
</dbReference>
<dbReference type="Gene3D" id="3.30.230.10">
    <property type="match status" value="1"/>
</dbReference>
<comment type="pathway">
    <text evidence="9">Isoprenoid biosynthesis; isopentenyl diphosphate biosynthesis via mevalonate pathway; isopentenyl diphosphate from (R)-mevalonate: step 1/3.</text>
</comment>
<keyword evidence="6" id="KW-0067">ATP-binding</keyword>
<evidence type="ECO:0000256" key="2">
    <source>
        <dbReference type="ARBA" id="ARBA00022516"/>
    </source>
</evidence>
<dbReference type="PANTHER" id="PTHR43290">
    <property type="entry name" value="MEVALONATE KINASE"/>
    <property type="match status" value="1"/>
</dbReference>
<evidence type="ECO:0000256" key="5">
    <source>
        <dbReference type="ARBA" id="ARBA00022777"/>
    </source>
</evidence>
<name>A0A1F5ZZN2_9BACT</name>
<dbReference type="GO" id="GO:0005524">
    <property type="term" value="F:ATP binding"/>
    <property type="evidence" value="ECO:0007669"/>
    <property type="project" value="UniProtKB-KW"/>
</dbReference>
<dbReference type="GO" id="GO:0005829">
    <property type="term" value="C:cytosol"/>
    <property type="evidence" value="ECO:0007669"/>
    <property type="project" value="TreeGrafter"/>
</dbReference>
<dbReference type="InterPro" id="IPR006204">
    <property type="entry name" value="GHMP_kinase_N_dom"/>
</dbReference>
<dbReference type="Pfam" id="PF00288">
    <property type="entry name" value="GHMP_kinases_N"/>
    <property type="match status" value="1"/>
</dbReference>
<keyword evidence="1" id="KW-0963">Cytoplasm</keyword>
<evidence type="ECO:0000256" key="4">
    <source>
        <dbReference type="ARBA" id="ARBA00022741"/>
    </source>
</evidence>
<protein>
    <recommendedName>
        <fullName evidence="10">GHMP kinase N-terminal domain-containing protein</fullName>
    </recommendedName>
</protein>
<comment type="caution">
    <text evidence="11">The sequence shown here is derived from an EMBL/GenBank/DDBJ whole genome shotgun (WGS) entry which is preliminary data.</text>
</comment>
<evidence type="ECO:0000313" key="11">
    <source>
        <dbReference type="EMBL" id="OGG17936.1"/>
    </source>
</evidence>
<dbReference type="EMBL" id="MFJM01000026">
    <property type="protein sequence ID" value="OGG17936.1"/>
    <property type="molecule type" value="Genomic_DNA"/>
</dbReference>
<keyword evidence="5" id="KW-0418">Kinase</keyword>
<reference evidence="11 12" key="1">
    <citation type="journal article" date="2016" name="Nat. Commun.">
        <title>Thousands of microbial genomes shed light on interconnected biogeochemical processes in an aquifer system.</title>
        <authorList>
            <person name="Anantharaman K."/>
            <person name="Brown C.T."/>
            <person name="Hug L.A."/>
            <person name="Sharon I."/>
            <person name="Castelle C.J."/>
            <person name="Probst A.J."/>
            <person name="Thomas B.C."/>
            <person name="Singh A."/>
            <person name="Wilkins M.J."/>
            <person name="Karaoz U."/>
            <person name="Brodie E.L."/>
            <person name="Williams K.H."/>
            <person name="Hubbard S.S."/>
            <person name="Banfield J.F."/>
        </authorList>
    </citation>
    <scope>NUCLEOTIDE SEQUENCE [LARGE SCALE GENOMIC DNA]</scope>
</reference>